<evidence type="ECO:0000313" key="2">
    <source>
        <dbReference type="EMBL" id="TFK24785.1"/>
    </source>
</evidence>
<proteinExistence type="predicted"/>
<dbReference type="AlphaFoldDB" id="A0A5C3KX04"/>
<reference evidence="2 3" key="1">
    <citation type="journal article" date="2019" name="Nat. Ecol. Evol.">
        <title>Megaphylogeny resolves global patterns of mushroom evolution.</title>
        <authorList>
            <person name="Varga T."/>
            <person name="Krizsan K."/>
            <person name="Foldi C."/>
            <person name="Dima B."/>
            <person name="Sanchez-Garcia M."/>
            <person name="Sanchez-Ramirez S."/>
            <person name="Szollosi G.J."/>
            <person name="Szarkandi J.G."/>
            <person name="Papp V."/>
            <person name="Albert L."/>
            <person name="Andreopoulos W."/>
            <person name="Angelini C."/>
            <person name="Antonin V."/>
            <person name="Barry K.W."/>
            <person name="Bougher N.L."/>
            <person name="Buchanan P."/>
            <person name="Buyck B."/>
            <person name="Bense V."/>
            <person name="Catcheside P."/>
            <person name="Chovatia M."/>
            <person name="Cooper J."/>
            <person name="Damon W."/>
            <person name="Desjardin D."/>
            <person name="Finy P."/>
            <person name="Geml J."/>
            <person name="Haridas S."/>
            <person name="Hughes K."/>
            <person name="Justo A."/>
            <person name="Karasinski D."/>
            <person name="Kautmanova I."/>
            <person name="Kiss B."/>
            <person name="Kocsube S."/>
            <person name="Kotiranta H."/>
            <person name="LaButti K.M."/>
            <person name="Lechner B.E."/>
            <person name="Liimatainen K."/>
            <person name="Lipzen A."/>
            <person name="Lukacs Z."/>
            <person name="Mihaltcheva S."/>
            <person name="Morgado L.N."/>
            <person name="Niskanen T."/>
            <person name="Noordeloos M.E."/>
            <person name="Ohm R.A."/>
            <person name="Ortiz-Santana B."/>
            <person name="Ovrebo C."/>
            <person name="Racz N."/>
            <person name="Riley R."/>
            <person name="Savchenko A."/>
            <person name="Shiryaev A."/>
            <person name="Soop K."/>
            <person name="Spirin V."/>
            <person name="Szebenyi C."/>
            <person name="Tomsovsky M."/>
            <person name="Tulloss R.E."/>
            <person name="Uehling J."/>
            <person name="Grigoriev I.V."/>
            <person name="Vagvolgyi C."/>
            <person name="Papp T."/>
            <person name="Martin F.M."/>
            <person name="Miettinen O."/>
            <person name="Hibbett D.S."/>
            <person name="Nagy L.G."/>
        </authorList>
    </citation>
    <scope>NUCLEOTIDE SEQUENCE [LARGE SCALE GENOMIC DNA]</scope>
    <source>
        <strain evidence="2 3">CBS 121175</strain>
    </source>
</reference>
<organism evidence="2 3">
    <name type="scientific">Coprinopsis marcescibilis</name>
    <name type="common">Agaric fungus</name>
    <name type="synonym">Psathyrella marcescibilis</name>
    <dbReference type="NCBI Taxonomy" id="230819"/>
    <lineage>
        <taxon>Eukaryota</taxon>
        <taxon>Fungi</taxon>
        <taxon>Dikarya</taxon>
        <taxon>Basidiomycota</taxon>
        <taxon>Agaricomycotina</taxon>
        <taxon>Agaricomycetes</taxon>
        <taxon>Agaricomycetidae</taxon>
        <taxon>Agaricales</taxon>
        <taxon>Agaricineae</taxon>
        <taxon>Psathyrellaceae</taxon>
        <taxon>Coprinopsis</taxon>
    </lineage>
</organism>
<feature type="compositionally biased region" description="Polar residues" evidence="1">
    <location>
        <begin position="19"/>
        <end position="36"/>
    </location>
</feature>
<protein>
    <submittedName>
        <fullName evidence="2">Uncharacterized protein</fullName>
    </submittedName>
</protein>
<name>A0A5C3KX04_COPMA</name>
<dbReference type="EMBL" id="ML210195">
    <property type="protein sequence ID" value="TFK24785.1"/>
    <property type="molecule type" value="Genomic_DNA"/>
</dbReference>
<evidence type="ECO:0000256" key="1">
    <source>
        <dbReference type="SAM" id="MobiDB-lite"/>
    </source>
</evidence>
<feature type="region of interest" description="Disordered" evidence="1">
    <location>
        <begin position="1"/>
        <end position="36"/>
    </location>
</feature>
<sequence>MQNRGSHYSPLPASIHSGALTQKSSNDSSEQLQGCSGSHYGLHLSVPSRTAEKSVGSQAVRNGIFVTNVSFEYRRPPLEKGMIELLKKLVFFSGNARLTVVRRKNLDKDGLKASEGHARESGTRQYLQPAAHGNLVEMERHRSIQTASSTSRKLPQVHQEAALGRIRDIICLAAGCAEAAEAQSEVGCGTALIGKLGPPVAGLTHTISNHHHHRIPSPKGIYINTQKDIYAFQKVNYLFQNEHLFQAFSDAKSLKKMYRLEG</sequence>
<dbReference type="Proteomes" id="UP000307440">
    <property type="component" value="Unassembled WGS sequence"/>
</dbReference>
<gene>
    <name evidence="2" type="ORF">FA15DRAFT_655659</name>
</gene>
<evidence type="ECO:0000313" key="3">
    <source>
        <dbReference type="Proteomes" id="UP000307440"/>
    </source>
</evidence>
<accession>A0A5C3KX04</accession>
<keyword evidence="3" id="KW-1185">Reference proteome</keyword>